<dbReference type="AlphaFoldDB" id="A0A6J6U4M0"/>
<dbReference type="SUPFAM" id="SSF159888">
    <property type="entry name" value="YdhG-like"/>
    <property type="match status" value="1"/>
</dbReference>
<name>A0A6J6U4M0_9ZZZZ</name>
<dbReference type="Pfam" id="PF08818">
    <property type="entry name" value="DUF1801"/>
    <property type="match status" value="1"/>
</dbReference>
<sequence length="160" mass="17894">MHSDATTVTEYLASLPEDRRRAMKAVRTVIRANLPKGLVEAMNWGMIVYEVPLKACPDTYNGQPLAYAALASQKQYMSVYLMGIYGSDELRADFERSYRASGKRMDIGKACVRFRTLEDLPLDVVANAIGALTIEEFIAMHEQSASLRKARGRRNRSADA</sequence>
<proteinExistence type="predicted"/>
<feature type="domain" description="YdhG-like" evidence="1">
    <location>
        <begin position="19"/>
        <end position="129"/>
    </location>
</feature>
<protein>
    <submittedName>
        <fullName evidence="2">Unannotated protein</fullName>
    </submittedName>
</protein>
<reference evidence="2" key="1">
    <citation type="submission" date="2020-05" db="EMBL/GenBank/DDBJ databases">
        <authorList>
            <person name="Chiriac C."/>
            <person name="Salcher M."/>
            <person name="Ghai R."/>
            <person name="Kavagutti S V."/>
        </authorList>
    </citation>
    <scope>NUCLEOTIDE SEQUENCE</scope>
</reference>
<dbReference type="InterPro" id="IPR014922">
    <property type="entry name" value="YdhG-like"/>
</dbReference>
<evidence type="ECO:0000313" key="2">
    <source>
        <dbReference type="EMBL" id="CAB4754920.1"/>
    </source>
</evidence>
<dbReference type="Gene3D" id="3.90.1150.200">
    <property type="match status" value="1"/>
</dbReference>
<evidence type="ECO:0000259" key="1">
    <source>
        <dbReference type="Pfam" id="PF08818"/>
    </source>
</evidence>
<dbReference type="EMBL" id="CAEZYZ010000166">
    <property type="protein sequence ID" value="CAB4754920.1"/>
    <property type="molecule type" value="Genomic_DNA"/>
</dbReference>
<organism evidence="2">
    <name type="scientific">freshwater metagenome</name>
    <dbReference type="NCBI Taxonomy" id="449393"/>
    <lineage>
        <taxon>unclassified sequences</taxon>
        <taxon>metagenomes</taxon>
        <taxon>ecological metagenomes</taxon>
    </lineage>
</organism>
<accession>A0A6J6U4M0</accession>
<gene>
    <name evidence="2" type="ORF">UFOPK2810_01018</name>
</gene>